<dbReference type="AlphaFoldDB" id="A0A7W4XXY1"/>
<protein>
    <recommendedName>
        <fullName evidence="1">DUF7711 domain-containing protein</fullName>
    </recommendedName>
</protein>
<dbReference type="Proteomes" id="UP000533269">
    <property type="component" value="Unassembled WGS sequence"/>
</dbReference>
<proteinExistence type="predicted"/>
<evidence type="ECO:0000313" key="2">
    <source>
        <dbReference type="EMBL" id="MBB2901967.1"/>
    </source>
</evidence>
<dbReference type="InterPro" id="IPR056128">
    <property type="entry name" value="DUF7711"/>
</dbReference>
<dbReference type="Pfam" id="PF24821">
    <property type="entry name" value="DUF7711"/>
    <property type="match status" value="1"/>
</dbReference>
<reference evidence="2 3" key="2">
    <citation type="submission" date="2020-08" db="EMBL/GenBank/DDBJ databases">
        <authorList>
            <person name="Partida-Martinez L."/>
            <person name="Huntemann M."/>
            <person name="Clum A."/>
            <person name="Wang J."/>
            <person name="Palaniappan K."/>
            <person name="Ritter S."/>
            <person name="Chen I.-M."/>
            <person name="Stamatis D."/>
            <person name="Reddy T."/>
            <person name="O'Malley R."/>
            <person name="Daum C."/>
            <person name="Shapiro N."/>
            <person name="Ivanova N."/>
            <person name="Kyrpides N."/>
            <person name="Woyke T."/>
        </authorList>
    </citation>
    <scope>NUCLEOTIDE SEQUENCE [LARGE SCALE GENOMIC DNA]</scope>
    <source>
        <strain evidence="2 3">AS2.23</strain>
    </source>
</reference>
<organism evidence="2 3">
    <name type="scientific">Kineococcus radiotolerans</name>
    <dbReference type="NCBI Taxonomy" id="131568"/>
    <lineage>
        <taxon>Bacteria</taxon>
        <taxon>Bacillati</taxon>
        <taxon>Actinomycetota</taxon>
        <taxon>Actinomycetes</taxon>
        <taxon>Kineosporiales</taxon>
        <taxon>Kineosporiaceae</taxon>
        <taxon>Kineococcus</taxon>
    </lineage>
</organism>
<feature type="domain" description="DUF7711" evidence="1">
    <location>
        <begin position="1"/>
        <end position="200"/>
    </location>
</feature>
<dbReference type="EMBL" id="JACHVY010000002">
    <property type="protein sequence ID" value="MBB2901967.1"/>
    <property type="molecule type" value="Genomic_DNA"/>
</dbReference>
<gene>
    <name evidence="2" type="ORF">FHR75_002782</name>
</gene>
<reference evidence="2 3" key="1">
    <citation type="submission" date="2020-08" db="EMBL/GenBank/DDBJ databases">
        <title>The Agave Microbiome: Exploring the role of microbial communities in plant adaptations to desert environments.</title>
        <authorList>
            <person name="Partida-Martinez L.P."/>
        </authorList>
    </citation>
    <scope>NUCLEOTIDE SEQUENCE [LARGE SCALE GENOMIC DNA]</scope>
    <source>
        <strain evidence="2 3">AS2.23</strain>
    </source>
</reference>
<evidence type="ECO:0000259" key="1">
    <source>
        <dbReference type="Pfam" id="PF24821"/>
    </source>
</evidence>
<dbReference type="RefSeq" id="WP_183391870.1">
    <property type="nucleotide sequence ID" value="NZ_JACHVY010000002.1"/>
</dbReference>
<sequence>MKWTTAVSKLAEVAAGCEHARTLPAGLVGFQAEEAWVFGSLLGPRREQVDDLTGVGVALAVDLPESDCALFTRPPAGEHWLNAAGLAKLPVHLLFRSGRAPVWNHVVERPVRFWSHADGLDHEVLLQLRSGDGEALRPEAPAPGELRERLDRDLAASLAALARTTRAYDEKRWSPGSPKKRGDALCDAALGYVDLRAARDSLGG</sequence>
<name>A0A7W4XXY1_KINRA</name>
<evidence type="ECO:0000313" key="3">
    <source>
        <dbReference type="Proteomes" id="UP000533269"/>
    </source>
</evidence>
<accession>A0A7W4XXY1</accession>
<comment type="caution">
    <text evidence="2">The sequence shown here is derived from an EMBL/GenBank/DDBJ whole genome shotgun (WGS) entry which is preliminary data.</text>
</comment>